<feature type="transmembrane region" description="Helical" evidence="1">
    <location>
        <begin position="65"/>
        <end position="85"/>
    </location>
</feature>
<evidence type="ECO:0000313" key="3">
    <source>
        <dbReference type="EMBL" id="NDK89577.1"/>
    </source>
</evidence>
<evidence type="ECO:0000313" key="4">
    <source>
        <dbReference type="Proteomes" id="UP000466307"/>
    </source>
</evidence>
<dbReference type="EMBL" id="JAADZU010000020">
    <property type="protein sequence ID" value="NDK89577.1"/>
    <property type="molecule type" value="Genomic_DNA"/>
</dbReference>
<proteinExistence type="predicted"/>
<feature type="transmembrane region" description="Helical" evidence="1">
    <location>
        <begin position="20"/>
        <end position="45"/>
    </location>
</feature>
<evidence type="ECO:0000256" key="1">
    <source>
        <dbReference type="SAM" id="Phobius"/>
    </source>
</evidence>
<keyword evidence="1" id="KW-0812">Transmembrane</keyword>
<accession>A0A7K3LPX2</accession>
<gene>
    <name evidence="3" type="ORF">GYA93_08305</name>
</gene>
<keyword evidence="1" id="KW-1133">Transmembrane helix</keyword>
<organism evidence="3 4">
    <name type="scientific">Gordonia desulfuricans</name>
    <dbReference type="NCBI Taxonomy" id="89051"/>
    <lineage>
        <taxon>Bacteria</taxon>
        <taxon>Bacillati</taxon>
        <taxon>Actinomycetota</taxon>
        <taxon>Actinomycetes</taxon>
        <taxon>Mycobacteriales</taxon>
        <taxon>Gordoniaceae</taxon>
        <taxon>Gordonia</taxon>
    </lineage>
</organism>
<dbReference type="RefSeq" id="WP_020794370.1">
    <property type="nucleotide sequence ID" value="NZ_JAADZU010000020.1"/>
</dbReference>
<keyword evidence="4" id="KW-1185">Reference proteome</keyword>
<sequence>MATNPPPDKSGSVGQGIAGVTTIAAATLLLVAGLLGLLQGISAVAKDQLIVVGQQYVYNFDVTTWGWIHIVVGIIAILVAIGMYAGAAWARVVAIIIAALSLILNFLWLPYYPWWSIVIIAVDIIVIWAVATWRTE</sequence>
<feature type="domain" description="DUF7144" evidence="2">
    <location>
        <begin position="22"/>
        <end position="134"/>
    </location>
</feature>
<feature type="transmembrane region" description="Helical" evidence="1">
    <location>
        <begin position="114"/>
        <end position="133"/>
    </location>
</feature>
<dbReference type="Pfam" id="PF23636">
    <property type="entry name" value="DUF7144"/>
    <property type="match status" value="1"/>
</dbReference>
<dbReference type="Proteomes" id="UP000466307">
    <property type="component" value="Unassembled WGS sequence"/>
</dbReference>
<comment type="caution">
    <text evidence="3">The sequence shown here is derived from an EMBL/GenBank/DDBJ whole genome shotgun (WGS) entry which is preliminary data.</text>
</comment>
<feature type="transmembrane region" description="Helical" evidence="1">
    <location>
        <begin position="92"/>
        <end position="108"/>
    </location>
</feature>
<reference evidence="3 4" key="1">
    <citation type="submission" date="2020-01" db="EMBL/GenBank/DDBJ databases">
        <title>Investigation of new actinobacteria for the biodesulphurisation of diesel fuel.</title>
        <authorList>
            <person name="Athi Narayanan S.M."/>
        </authorList>
    </citation>
    <scope>NUCLEOTIDE SEQUENCE [LARGE SCALE GENOMIC DNA]</scope>
    <source>
        <strain evidence="3 4">213E</strain>
    </source>
</reference>
<name>A0A7K3LPX2_9ACTN</name>
<protein>
    <recommendedName>
        <fullName evidence="2">DUF7144 domain-containing protein</fullName>
    </recommendedName>
</protein>
<evidence type="ECO:0000259" key="2">
    <source>
        <dbReference type="Pfam" id="PF23636"/>
    </source>
</evidence>
<keyword evidence="1" id="KW-0472">Membrane</keyword>
<dbReference type="AlphaFoldDB" id="A0A7K3LPX2"/>
<dbReference type="InterPro" id="IPR055568">
    <property type="entry name" value="DUF7144"/>
</dbReference>